<evidence type="ECO:0000256" key="4">
    <source>
        <dbReference type="ARBA" id="ARBA00022737"/>
    </source>
</evidence>
<keyword evidence="8" id="KW-1278">Translocase</keyword>
<dbReference type="HAMAP" id="MF_00461">
    <property type="entry name" value="RsxC_RnfC"/>
    <property type="match status" value="1"/>
</dbReference>
<evidence type="ECO:0000256" key="6">
    <source>
        <dbReference type="ARBA" id="ARBA00023004"/>
    </source>
</evidence>
<dbReference type="Gene3D" id="3.30.70.20">
    <property type="match status" value="1"/>
</dbReference>
<keyword evidence="3 8" id="KW-0479">Metal-binding</keyword>
<dbReference type="InterPro" id="IPR011538">
    <property type="entry name" value="Nuo51_FMN-bd"/>
</dbReference>
<dbReference type="GO" id="GO:0051539">
    <property type="term" value="F:4 iron, 4 sulfur cluster binding"/>
    <property type="evidence" value="ECO:0007669"/>
    <property type="project" value="UniProtKB-KW"/>
</dbReference>
<evidence type="ECO:0000256" key="2">
    <source>
        <dbReference type="ARBA" id="ARBA00022485"/>
    </source>
</evidence>
<evidence type="ECO:0000313" key="11">
    <source>
        <dbReference type="Proteomes" id="UP000823886"/>
    </source>
</evidence>
<dbReference type="GO" id="GO:0009055">
    <property type="term" value="F:electron transfer activity"/>
    <property type="evidence" value="ECO:0007669"/>
    <property type="project" value="InterPro"/>
</dbReference>
<feature type="binding site" evidence="8">
    <location>
        <position position="425"/>
    </location>
    <ligand>
        <name>[4Fe-4S] cluster</name>
        <dbReference type="ChEBI" id="CHEBI:49883"/>
        <label>2</label>
    </ligand>
</feature>
<feature type="binding site" evidence="8">
    <location>
        <position position="422"/>
    </location>
    <ligand>
        <name>[4Fe-4S] cluster</name>
        <dbReference type="ChEBI" id="CHEBI:49883"/>
        <label>2</label>
    </ligand>
</feature>
<dbReference type="Pfam" id="PF13375">
    <property type="entry name" value="RnfC_N"/>
    <property type="match status" value="1"/>
</dbReference>
<comment type="caution">
    <text evidence="10">The sequence shown here is derived from an EMBL/GenBank/DDBJ whole genome shotgun (WGS) entry which is preliminary data.</text>
</comment>
<comment type="cofactor">
    <cofactor evidence="8">
        <name>[4Fe-4S] cluster</name>
        <dbReference type="ChEBI" id="CHEBI:49883"/>
    </cofactor>
    <text evidence="8">Binds 2 [4Fe-4S] clusters per subunit.</text>
</comment>
<dbReference type="Proteomes" id="UP000823886">
    <property type="component" value="Unassembled WGS sequence"/>
</dbReference>
<evidence type="ECO:0000256" key="7">
    <source>
        <dbReference type="ARBA" id="ARBA00023014"/>
    </source>
</evidence>
<dbReference type="PANTHER" id="PTHR43034">
    <property type="entry name" value="ION-TRANSLOCATING OXIDOREDUCTASE COMPLEX SUBUNIT C"/>
    <property type="match status" value="1"/>
</dbReference>
<keyword evidence="4 8" id="KW-0677">Repeat</keyword>
<dbReference type="EC" id="7.-.-.-" evidence="8"/>
<dbReference type="InterPro" id="IPR026902">
    <property type="entry name" value="RnfC_N"/>
</dbReference>
<keyword evidence="7 8" id="KW-0411">Iron-sulfur</keyword>
<keyword evidence="8" id="KW-1003">Cell membrane</keyword>
<dbReference type="Pfam" id="PF13237">
    <property type="entry name" value="Fer4_10"/>
    <property type="match status" value="1"/>
</dbReference>
<accession>A0A9D2TAS0</accession>
<dbReference type="NCBIfam" id="TIGR01945">
    <property type="entry name" value="rnfC"/>
    <property type="match status" value="1"/>
</dbReference>
<dbReference type="GO" id="GO:0046872">
    <property type="term" value="F:metal ion binding"/>
    <property type="evidence" value="ECO:0007669"/>
    <property type="project" value="UniProtKB-KW"/>
</dbReference>
<dbReference type="AlphaFoldDB" id="A0A9D2TAS0"/>
<feature type="domain" description="4Fe-4S ferredoxin-type" evidence="9">
    <location>
        <begin position="371"/>
        <end position="400"/>
    </location>
</feature>
<comment type="function">
    <text evidence="8">Part of a membrane-bound complex that couples electron transfer with translocation of ions across the membrane.</text>
</comment>
<dbReference type="InterPro" id="IPR017900">
    <property type="entry name" value="4Fe4S_Fe_S_CS"/>
</dbReference>
<keyword evidence="2 8" id="KW-0004">4Fe-4S</keyword>
<dbReference type="GO" id="GO:0005886">
    <property type="term" value="C:plasma membrane"/>
    <property type="evidence" value="ECO:0007669"/>
    <property type="project" value="UniProtKB-SubCell"/>
</dbReference>
<evidence type="ECO:0000313" key="10">
    <source>
        <dbReference type="EMBL" id="HJC63595.1"/>
    </source>
</evidence>
<dbReference type="SUPFAM" id="SSF46548">
    <property type="entry name" value="alpha-helical ferredoxin"/>
    <property type="match status" value="1"/>
</dbReference>
<dbReference type="InterPro" id="IPR019554">
    <property type="entry name" value="Soluble_ligand-bd"/>
</dbReference>
<evidence type="ECO:0000256" key="1">
    <source>
        <dbReference type="ARBA" id="ARBA00022448"/>
    </source>
</evidence>
<comment type="similarity">
    <text evidence="8">Belongs to the 4Fe4S bacterial-type ferredoxin family. RnfC subfamily.</text>
</comment>
<feature type="binding site" evidence="8">
    <location>
        <position position="419"/>
    </location>
    <ligand>
        <name>[4Fe-4S] cluster</name>
        <dbReference type="ChEBI" id="CHEBI:49883"/>
        <label>2</label>
    </ligand>
</feature>
<dbReference type="InterPro" id="IPR037225">
    <property type="entry name" value="Nuo51_FMN-bd_sf"/>
</dbReference>
<organism evidence="10 11">
    <name type="scientific">Candidatus Blautia merdavium</name>
    <dbReference type="NCBI Taxonomy" id="2838494"/>
    <lineage>
        <taxon>Bacteria</taxon>
        <taxon>Bacillati</taxon>
        <taxon>Bacillota</taxon>
        <taxon>Clostridia</taxon>
        <taxon>Lachnospirales</taxon>
        <taxon>Lachnospiraceae</taxon>
        <taxon>Blautia</taxon>
    </lineage>
</organism>
<comment type="subunit">
    <text evidence="8">The complex is composed of six subunits: RnfA, RnfB, RnfC, RnfD, RnfE and RnfG.</text>
</comment>
<dbReference type="PROSITE" id="PS51379">
    <property type="entry name" value="4FE4S_FER_2"/>
    <property type="match status" value="2"/>
</dbReference>
<gene>
    <name evidence="10" type="primary">rsxC</name>
    <name evidence="8" type="synonym">rnfC</name>
    <name evidence="10" type="ORF">H9753_08260</name>
</gene>
<dbReference type="PROSITE" id="PS00198">
    <property type="entry name" value="4FE4S_FER_1"/>
    <property type="match status" value="1"/>
</dbReference>
<keyword evidence="5 8" id="KW-0249">Electron transport</keyword>
<comment type="subcellular location">
    <subcellularLocation>
        <location evidence="8">Cell membrane</location>
        <topology evidence="8">Peripheral membrane protein</topology>
    </subcellularLocation>
</comment>
<dbReference type="Gene3D" id="3.40.50.11540">
    <property type="entry name" value="NADH-ubiquinone oxidoreductase 51kDa subunit"/>
    <property type="match status" value="1"/>
</dbReference>
<proteinExistence type="inferred from homology"/>
<evidence type="ECO:0000259" key="9">
    <source>
        <dbReference type="PROSITE" id="PS51379"/>
    </source>
</evidence>
<dbReference type="NCBIfam" id="NF003454">
    <property type="entry name" value="PRK05035.1"/>
    <property type="match status" value="1"/>
</dbReference>
<dbReference type="GO" id="GO:0022900">
    <property type="term" value="P:electron transport chain"/>
    <property type="evidence" value="ECO:0007669"/>
    <property type="project" value="UniProtKB-UniRule"/>
</dbReference>
<dbReference type="SUPFAM" id="SSF142984">
    <property type="entry name" value="Nqo1 middle domain-like"/>
    <property type="match status" value="1"/>
</dbReference>
<feature type="binding site" evidence="8">
    <location>
        <position position="383"/>
    </location>
    <ligand>
        <name>[4Fe-4S] cluster</name>
        <dbReference type="ChEBI" id="CHEBI:49883"/>
        <label>1</label>
    </ligand>
</feature>
<keyword evidence="1 8" id="KW-0813">Transport</keyword>
<dbReference type="Pfam" id="PF10531">
    <property type="entry name" value="SLBB"/>
    <property type="match status" value="1"/>
</dbReference>
<reference evidence="10" key="1">
    <citation type="journal article" date="2021" name="PeerJ">
        <title>Extensive microbial diversity within the chicken gut microbiome revealed by metagenomics and culture.</title>
        <authorList>
            <person name="Gilroy R."/>
            <person name="Ravi A."/>
            <person name="Getino M."/>
            <person name="Pursley I."/>
            <person name="Horton D.L."/>
            <person name="Alikhan N.F."/>
            <person name="Baker D."/>
            <person name="Gharbi K."/>
            <person name="Hall N."/>
            <person name="Watson M."/>
            <person name="Adriaenssens E.M."/>
            <person name="Foster-Nyarko E."/>
            <person name="Jarju S."/>
            <person name="Secka A."/>
            <person name="Antonio M."/>
            <person name="Oren A."/>
            <person name="Chaudhuri R.R."/>
            <person name="La Ragione R."/>
            <person name="Hildebrand F."/>
            <person name="Pallen M.J."/>
        </authorList>
    </citation>
    <scope>NUCLEOTIDE SEQUENCE</scope>
    <source>
        <strain evidence="10">ChiBcec2-3848</strain>
    </source>
</reference>
<feature type="binding site" evidence="8">
    <location>
        <position position="380"/>
    </location>
    <ligand>
        <name>[4Fe-4S] cluster</name>
        <dbReference type="ChEBI" id="CHEBI:49883"/>
        <label>1</label>
    </ligand>
</feature>
<dbReference type="InterPro" id="IPR017896">
    <property type="entry name" value="4Fe4S_Fe-S-bd"/>
</dbReference>
<feature type="binding site" evidence="8">
    <location>
        <position position="386"/>
    </location>
    <ligand>
        <name>[4Fe-4S] cluster</name>
        <dbReference type="ChEBI" id="CHEBI:49883"/>
        <label>1</label>
    </ligand>
</feature>
<evidence type="ECO:0000256" key="3">
    <source>
        <dbReference type="ARBA" id="ARBA00022723"/>
    </source>
</evidence>
<protein>
    <recommendedName>
        <fullName evidence="8">Ion-translocating oxidoreductase complex subunit C</fullName>
        <ecNumber evidence="8">7.-.-.-</ecNumber>
    </recommendedName>
    <alternativeName>
        <fullName evidence="8">Rnf electron transport complex subunit C</fullName>
    </alternativeName>
</protein>
<reference evidence="10" key="2">
    <citation type="submission" date="2021-04" db="EMBL/GenBank/DDBJ databases">
        <authorList>
            <person name="Gilroy R."/>
        </authorList>
    </citation>
    <scope>NUCLEOTIDE SEQUENCE</scope>
    <source>
        <strain evidence="10">ChiBcec2-3848</strain>
    </source>
</reference>
<dbReference type="SUPFAM" id="SSF142019">
    <property type="entry name" value="Nqo1 FMN-binding domain-like"/>
    <property type="match status" value="1"/>
</dbReference>
<evidence type="ECO:0000256" key="5">
    <source>
        <dbReference type="ARBA" id="ARBA00022982"/>
    </source>
</evidence>
<feature type="binding site" evidence="8">
    <location>
        <position position="390"/>
    </location>
    <ligand>
        <name>[4Fe-4S] cluster</name>
        <dbReference type="ChEBI" id="CHEBI:49883"/>
        <label>2</label>
    </ligand>
</feature>
<dbReference type="PANTHER" id="PTHR43034:SF2">
    <property type="entry name" value="ION-TRANSLOCATING OXIDOREDUCTASE COMPLEX SUBUNIT C"/>
    <property type="match status" value="1"/>
</dbReference>
<dbReference type="Gene3D" id="3.10.20.600">
    <property type="match status" value="1"/>
</dbReference>
<keyword evidence="8" id="KW-0472">Membrane</keyword>
<keyword evidence="6 8" id="KW-0408">Iron</keyword>
<evidence type="ECO:0000256" key="8">
    <source>
        <dbReference type="HAMAP-Rule" id="MF_00461"/>
    </source>
</evidence>
<dbReference type="Pfam" id="PF01512">
    <property type="entry name" value="Complex1_51K"/>
    <property type="match status" value="1"/>
</dbReference>
<feature type="domain" description="4Fe-4S ferredoxin-type" evidence="9">
    <location>
        <begin position="410"/>
        <end position="440"/>
    </location>
</feature>
<sequence length="458" mass="49534">MGKRETMGFPGGIHPADGADKALTMEKPVRTYLPRTVTILSEQSPGGTCAFTVKPKDRVEEGSLIGEPKAFLAAPLHASVSGVVKEIREVTDRGRSILSCVIERDREPKTEQQAYETEAADLSGITREDIVRGLQQGGLTGMGGAGFPTSKKYETEKSIDTLLINGAECEPYLTCDYRLMLEKTWGVVNGARLLLKASKASKAYICLEDNKMQAAEKLNAAIQEIQEKGISQKEPVEVCVLPARYPQGGERQLIQSVLQREVPAGGFPSDVGVIVSNAATAKAAADQILGGQPLTKRIVTVTGCVKEPGNYLVPIGTSAGELLHLCGGVTEKESRILAGGPMTGICAASCWDGESDLFYITKSTSGILVLPNRGWQEQPCIRCGGCQRVCPAGLVPWQIDFAFLEEDYDLCESLFASECIACGCCSYICPAKRELTLRNRLARDLVKQRRRERAVKQS</sequence>
<dbReference type="EMBL" id="DWVZ01000108">
    <property type="protein sequence ID" value="HJC63595.1"/>
    <property type="molecule type" value="Genomic_DNA"/>
</dbReference>
<name>A0A9D2TAS0_9FIRM</name>
<feature type="binding site" evidence="8">
    <location>
        <position position="429"/>
    </location>
    <ligand>
        <name>[4Fe-4S] cluster</name>
        <dbReference type="ChEBI" id="CHEBI:49883"/>
        <label>1</label>
    </ligand>
</feature>
<dbReference type="InterPro" id="IPR010208">
    <property type="entry name" value="Ion_transpt_RnfC/RsxC"/>
</dbReference>